<dbReference type="AlphaFoldDB" id="A0A6J4PUR9"/>
<feature type="compositionally biased region" description="Basic and acidic residues" evidence="1">
    <location>
        <begin position="76"/>
        <end position="90"/>
    </location>
</feature>
<feature type="non-terminal residue" evidence="2">
    <location>
        <position position="123"/>
    </location>
</feature>
<keyword evidence="2" id="KW-0723">Serine/threonine-protein kinase</keyword>
<name>A0A6J4PUR9_9BACT</name>
<gene>
    <name evidence="2" type="ORF">AVDCRST_MAG64-3113</name>
</gene>
<proteinExistence type="predicted"/>
<feature type="compositionally biased region" description="Basic and acidic residues" evidence="1">
    <location>
        <begin position="1"/>
        <end position="11"/>
    </location>
</feature>
<feature type="compositionally biased region" description="Low complexity" evidence="1">
    <location>
        <begin position="12"/>
        <end position="23"/>
    </location>
</feature>
<dbReference type="GO" id="GO:0004674">
    <property type="term" value="F:protein serine/threonine kinase activity"/>
    <property type="evidence" value="ECO:0007669"/>
    <property type="project" value="UniProtKB-KW"/>
</dbReference>
<keyword evidence="2" id="KW-0808">Transferase</keyword>
<organism evidence="2">
    <name type="scientific">uncultured Phycisphaerae bacterium</name>
    <dbReference type="NCBI Taxonomy" id="904963"/>
    <lineage>
        <taxon>Bacteria</taxon>
        <taxon>Pseudomonadati</taxon>
        <taxon>Planctomycetota</taxon>
        <taxon>Phycisphaerae</taxon>
        <taxon>environmental samples</taxon>
    </lineage>
</organism>
<keyword evidence="2" id="KW-0418">Kinase</keyword>
<feature type="non-terminal residue" evidence="2">
    <location>
        <position position="1"/>
    </location>
</feature>
<accession>A0A6J4PUR9</accession>
<feature type="compositionally biased region" description="Basic residues" evidence="1">
    <location>
        <begin position="33"/>
        <end position="75"/>
    </location>
</feature>
<evidence type="ECO:0000256" key="1">
    <source>
        <dbReference type="SAM" id="MobiDB-lite"/>
    </source>
</evidence>
<dbReference type="EMBL" id="CADCUQ010000717">
    <property type="protein sequence ID" value="CAA9425139.1"/>
    <property type="molecule type" value="Genomic_DNA"/>
</dbReference>
<feature type="region of interest" description="Disordered" evidence="1">
    <location>
        <begin position="1"/>
        <end position="123"/>
    </location>
</feature>
<protein>
    <submittedName>
        <fullName evidence="2">Serine/threonine protein kinase</fullName>
    </submittedName>
</protein>
<feature type="compositionally biased region" description="Basic and acidic residues" evidence="1">
    <location>
        <begin position="114"/>
        <end position="123"/>
    </location>
</feature>
<sequence>ARLKCGGREPAPRAAGASAVHGAVGAGAGLHQPHARPHGRRPPAGKRRHGGGVGHARRGRWPGRQRHGPGRGRSARQHDRPLQAAPEDRRGRVRRRVHGRAGTSGAPQSGAEGHQARDGHRTG</sequence>
<evidence type="ECO:0000313" key="2">
    <source>
        <dbReference type="EMBL" id="CAA9425139.1"/>
    </source>
</evidence>
<reference evidence="2" key="1">
    <citation type="submission" date="2020-02" db="EMBL/GenBank/DDBJ databases">
        <authorList>
            <person name="Meier V. D."/>
        </authorList>
    </citation>
    <scope>NUCLEOTIDE SEQUENCE</scope>
    <source>
        <strain evidence="2">AVDCRST_MAG64</strain>
    </source>
</reference>